<feature type="domain" description="5'-Nucleotidase C-terminal" evidence="13">
    <location>
        <begin position="323"/>
        <end position="477"/>
    </location>
</feature>
<feature type="domain" description="Calcineurin-like phosphoesterase" evidence="12">
    <location>
        <begin position="6"/>
        <end position="233"/>
    </location>
</feature>
<reference evidence="14" key="1">
    <citation type="submission" date="2017-05" db="EMBL/GenBank/DDBJ databases">
        <title>The Genome Sequence of Enterococcus sp. 9E7_DIV0242.</title>
        <authorList>
            <consortium name="The Broad Institute Genomics Platform"/>
            <consortium name="The Broad Institute Genomic Center for Infectious Diseases"/>
            <person name="Earl A."/>
            <person name="Manson A."/>
            <person name="Schwartman J."/>
            <person name="Gilmore M."/>
            <person name="Abouelleil A."/>
            <person name="Cao P."/>
            <person name="Chapman S."/>
            <person name="Cusick C."/>
            <person name="Shea T."/>
            <person name="Young S."/>
            <person name="Neafsey D."/>
            <person name="Nusbaum C."/>
            <person name="Birren B."/>
        </authorList>
    </citation>
    <scope>NUCLEOTIDE SEQUENCE [LARGE SCALE GENOMIC DNA]</scope>
    <source>
        <strain evidence="14">9E7_DIV0242</strain>
    </source>
</reference>
<evidence type="ECO:0000256" key="6">
    <source>
        <dbReference type="ARBA" id="ARBA00022723"/>
    </source>
</evidence>
<evidence type="ECO:0000256" key="7">
    <source>
        <dbReference type="ARBA" id="ARBA00022729"/>
    </source>
</evidence>
<comment type="cofactor">
    <cofactor evidence="3">
        <name>a divalent metal cation</name>
        <dbReference type="ChEBI" id="CHEBI:60240"/>
    </cofactor>
</comment>
<dbReference type="InterPro" id="IPR036907">
    <property type="entry name" value="5'-Nucleotdase_C_sf"/>
</dbReference>
<dbReference type="InterPro" id="IPR006179">
    <property type="entry name" value="5_nucleotidase/apyrase"/>
</dbReference>
<protein>
    <submittedName>
        <fullName evidence="15">2',3'-cyclic-nucleotide 2'-phosphodiesterase/3'-nucleotidase</fullName>
    </submittedName>
</protein>
<dbReference type="PANTHER" id="PTHR11575:SF6">
    <property type="entry name" value="2',3'-CYCLIC-NUCLEOTIDE 2'-PHOSPHODIESTERASE_3'-NUCLEOTIDASE"/>
    <property type="match status" value="1"/>
</dbReference>
<evidence type="ECO:0000313" key="16">
    <source>
        <dbReference type="Proteomes" id="UP000195141"/>
    </source>
</evidence>
<evidence type="ECO:0000259" key="13">
    <source>
        <dbReference type="Pfam" id="PF02872"/>
    </source>
</evidence>
<evidence type="ECO:0000256" key="9">
    <source>
        <dbReference type="ARBA" id="ARBA00022801"/>
    </source>
</evidence>
<evidence type="ECO:0000256" key="11">
    <source>
        <dbReference type="RuleBase" id="RU362119"/>
    </source>
</evidence>
<keyword evidence="7" id="KW-0732">Signal</keyword>
<dbReference type="SUPFAM" id="SSF55816">
    <property type="entry name" value="5'-nucleotidase (syn. UDP-sugar hydrolase), C-terminal domain"/>
    <property type="match status" value="1"/>
</dbReference>
<keyword evidence="8 11" id="KW-0547">Nucleotide-binding</keyword>
<proteinExistence type="inferred from homology"/>
<dbReference type="Pfam" id="PF00149">
    <property type="entry name" value="Metallophos"/>
    <property type="match status" value="1"/>
</dbReference>
<keyword evidence="10" id="KW-0511">Multifunctional enzyme</keyword>
<dbReference type="GO" id="GO:0009166">
    <property type="term" value="P:nucleotide catabolic process"/>
    <property type="evidence" value="ECO:0007669"/>
    <property type="project" value="InterPro"/>
</dbReference>
<evidence type="ECO:0000256" key="5">
    <source>
        <dbReference type="ARBA" id="ARBA00006654"/>
    </source>
</evidence>
<comment type="subcellular location">
    <subcellularLocation>
        <location evidence="4">Cell envelope</location>
    </subcellularLocation>
</comment>
<evidence type="ECO:0000256" key="4">
    <source>
        <dbReference type="ARBA" id="ARBA00004196"/>
    </source>
</evidence>
<dbReference type="PRINTS" id="PR01607">
    <property type="entry name" value="APYRASEFAMLY"/>
</dbReference>
<dbReference type="Pfam" id="PF02872">
    <property type="entry name" value="5_nucleotid_C"/>
    <property type="match status" value="1"/>
</dbReference>
<dbReference type="Proteomes" id="UP000195141">
    <property type="component" value="Chromosome"/>
</dbReference>
<dbReference type="PROSITE" id="PS00786">
    <property type="entry name" value="5_NUCLEOTIDASE_2"/>
    <property type="match status" value="1"/>
</dbReference>
<keyword evidence="6" id="KW-0479">Metal-binding</keyword>
<reference evidence="15" key="2">
    <citation type="submission" date="2017-05" db="EMBL/GenBank/DDBJ databases">
        <authorList>
            <consortium name="The Broad Institute Genomics Platform"/>
            <consortium name="The Broad Institute Genomic Center for Infectious Diseases"/>
            <person name="Earl A."/>
            <person name="Manson A."/>
            <person name="Schwartman J."/>
            <person name="Gilmore M."/>
            <person name="Abouelleil A."/>
            <person name="Cao P."/>
            <person name="Chapman S."/>
            <person name="Cusick C."/>
            <person name="Shea T."/>
            <person name="Young S."/>
            <person name="Neafsey D."/>
            <person name="Nusbaum C."/>
            <person name="Birren B."/>
        </authorList>
    </citation>
    <scope>NUCLEOTIDE SEQUENCE</scope>
    <source>
        <strain evidence="15">9E7_DIV0242</strain>
    </source>
</reference>
<evidence type="ECO:0000256" key="10">
    <source>
        <dbReference type="ARBA" id="ARBA00023268"/>
    </source>
</evidence>
<dbReference type="GO" id="GO:0008663">
    <property type="term" value="F:2',3'-cyclic-nucleotide 2'-phosphodiesterase activity"/>
    <property type="evidence" value="ECO:0007669"/>
    <property type="project" value="UniProtKB-EC"/>
</dbReference>
<dbReference type="PANTHER" id="PTHR11575">
    <property type="entry name" value="5'-NUCLEOTIDASE-RELATED"/>
    <property type="match status" value="1"/>
</dbReference>
<evidence type="ECO:0000256" key="8">
    <source>
        <dbReference type="ARBA" id="ARBA00022741"/>
    </source>
</evidence>
<dbReference type="GO" id="GO:0008254">
    <property type="term" value="F:3'-nucleotidase activity"/>
    <property type="evidence" value="ECO:0007669"/>
    <property type="project" value="UniProtKB-EC"/>
</dbReference>
<dbReference type="InterPro" id="IPR008334">
    <property type="entry name" value="5'-Nucleotdase_C"/>
</dbReference>
<dbReference type="GO" id="GO:0030288">
    <property type="term" value="C:outer membrane-bounded periplasmic space"/>
    <property type="evidence" value="ECO:0007669"/>
    <property type="project" value="TreeGrafter"/>
</dbReference>
<comment type="catalytic activity">
    <reaction evidence="2">
        <text>a nucleoside 2',3'-cyclic phosphate + H2O = a nucleoside 3'-phosphate + H(+)</text>
        <dbReference type="Rhea" id="RHEA:19621"/>
        <dbReference type="ChEBI" id="CHEBI:15377"/>
        <dbReference type="ChEBI" id="CHEBI:15378"/>
        <dbReference type="ChEBI" id="CHEBI:66949"/>
        <dbReference type="ChEBI" id="CHEBI:66954"/>
        <dbReference type="EC" id="3.1.4.16"/>
    </reaction>
</comment>
<dbReference type="OrthoDB" id="9801679at2"/>
<evidence type="ECO:0000259" key="12">
    <source>
        <dbReference type="Pfam" id="PF00149"/>
    </source>
</evidence>
<dbReference type="InterPro" id="IPR029052">
    <property type="entry name" value="Metallo-depent_PP-like"/>
</dbReference>
<dbReference type="Gene3D" id="3.60.21.10">
    <property type="match status" value="1"/>
</dbReference>
<organism evidence="14">
    <name type="scientific">Candidatus Enterococcus clewellii</name>
    <dbReference type="NCBI Taxonomy" id="1834193"/>
    <lineage>
        <taxon>Bacteria</taxon>
        <taxon>Bacillati</taxon>
        <taxon>Bacillota</taxon>
        <taxon>Bacilli</taxon>
        <taxon>Lactobacillales</taxon>
        <taxon>Enterococcaceae</taxon>
        <taxon>Enterococcus</taxon>
    </lineage>
</organism>
<dbReference type="CDD" id="cd07410">
    <property type="entry name" value="MPP_CpdB_N"/>
    <property type="match status" value="1"/>
</dbReference>
<comment type="similarity">
    <text evidence="5 11">Belongs to the 5'-nucleotidase family.</text>
</comment>
<dbReference type="InterPro" id="IPR041827">
    <property type="entry name" value="CpdB_N"/>
</dbReference>
<name>A0A242KCE7_9ENTE</name>
<accession>A0A242KCE7</accession>
<dbReference type="InterPro" id="IPR004843">
    <property type="entry name" value="Calcineurin-like_PHP"/>
</dbReference>
<keyword evidence="9 11" id="KW-0378">Hydrolase</keyword>
<evidence type="ECO:0000313" key="15">
    <source>
        <dbReference type="EMBL" id="WYJ88908.1"/>
    </source>
</evidence>
<gene>
    <name evidence="15" type="ORF">A5888_000627</name>
    <name evidence="14" type="ORF">A5888_000659</name>
</gene>
<evidence type="ECO:0000313" key="14">
    <source>
        <dbReference type="EMBL" id="OTP18845.1"/>
    </source>
</evidence>
<dbReference type="InterPro" id="IPR006146">
    <property type="entry name" value="5'-Nucleotdase_CS"/>
</dbReference>
<reference evidence="15" key="3">
    <citation type="submission" date="2024-03" db="EMBL/GenBank/DDBJ databases">
        <title>The Genome Sequence of Enterococcus sp. DIV0242b.</title>
        <authorList>
            <consortium name="The Broad Institute Genomics Platform"/>
            <consortium name="The Broad Institute Microbial Omics Core"/>
            <consortium name="The Broad Institute Genomic Center for Infectious Diseases"/>
            <person name="Earl A."/>
            <person name="Manson A."/>
            <person name="Gilmore M."/>
            <person name="Schwartman J."/>
            <person name="Shea T."/>
            <person name="Abouelleil A."/>
            <person name="Cao P."/>
            <person name="Chapman S."/>
            <person name="Cusick C."/>
            <person name="Young S."/>
            <person name="Neafsey D."/>
            <person name="Nusbaum C."/>
            <person name="Birren B."/>
        </authorList>
    </citation>
    <scope>NUCLEOTIDE SEQUENCE</scope>
    <source>
        <strain evidence="15">9E7_DIV0242</strain>
    </source>
</reference>
<evidence type="ECO:0000256" key="1">
    <source>
        <dbReference type="ARBA" id="ARBA00000527"/>
    </source>
</evidence>
<dbReference type="EMBL" id="NGMM01000001">
    <property type="protein sequence ID" value="OTP18845.1"/>
    <property type="molecule type" value="Genomic_DNA"/>
</dbReference>
<evidence type="ECO:0000256" key="2">
    <source>
        <dbReference type="ARBA" id="ARBA00001730"/>
    </source>
</evidence>
<dbReference type="GO" id="GO:0046872">
    <property type="term" value="F:metal ion binding"/>
    <property type="evidence" value="ECO:0007669"/>
    <property type="project" value="UniProtKB-KW"/>
</dbReference>
<sequence length="515" mass="57121">MKLTFFETSDIHGYVSPTNYADEYNLGIGAAKVAAKLKELKEKNNGPVIMIENGDFIQGSPLSYYAAKNQQRVSELTGVINAMSYDVQVLGNHEFNYGLDYLKKVIDNYNAPVLAANILNEEGQPYFGKGYTIIEKAGIKIAVLGLVTQYIPHWEHPASIQGLRFESVVTTAQKIIPDLRKQADIVVVSYHGGFEKNLETGEATELLTGENEGYELLHEVAGIDALFTGHQHREIAAVVNGVPVVQPGYRGSHIGEIQLTVEKRDGQVAITEADARLHSVAEAAADPEILALAEALEADLEEWLDQPLGKVTGNMTIIDPMQARIVEHPYIEFINRVQLSASGAAISGTALFNNEGKGFNESITMRDIITNYVYPNTLAVVKVTGAELRAALEQTAKYLAVVDDKIVFNPAFIDPKPQYYNYDIYEGIDYTIDVSKPEGQRITRLLFQDEVIQPEQELEVVTNQYRAVGGGNYSMFTAEKIIREIQIDMTELIADYLKQHPVIQAETNQNFQVIM</sequence>
<dbReference type="SUPFAM" id="SSF56300">
    <property type="entry name" value="Metallo-dependent phosphatases"/>
    <property type="match status" value="1"/>
</dbReference>
<keyword evidence="16" id="KW-1185">Reference proteome</keyword>
<comment type="catalytic activity">
    <reaction evidence="1">
        <text>a ribonucleoside 3'-phosphate + H2O = a ribonucleoside + phosphate</text>
        <dbReference type="Rhea" id="RHEA:10144"/>
        <dbReference type="ChEBI" id="CHEBI:13197"/>
        <dbReference type="ChEBI" id="CHEBI:15377"/>
        <dbReference type="ChEBI" id="CHEBI:18254"/>
        <dbReference type="ChEBI" id="CHEBI:43474"/>
        <dbReference type="EC" id="3.1.3.6"/>
    </reaction>
</comment>
<dbReference type="EMBL" id="CP147247">
    <property type="protein sequence ID" value="WYJ88908.1"/>
    <property type="molecule type" value="Genomic_DNA"/>
</dbReference>
<dbReference type="RefSeq" id="WP_086347783.1">
    <property type="nucleotide sequence ID" value="NZ_CP147247.1"/>
</dbReference>
<dbReference type="Gene3D" id="3.90.780.10">
    <property type="entry name" value="5'-Nucleotidase, C-terminal domain"/>
    <property type="match status" value="1"/>
</dbReference>
<evidence type="ECO:0000256" key="3">
    <source>
        <dbReference type="ARBA" id="ARBA00001968"/>
    </source>
</evidence>
<dbReference type="AlphaFoldDB" id="A0A242KCE7"/>
<dbReference type="GO" id="GO:0000166">
    <property type="term" value="F:nucleotide binding"/>
    <property type="evidence" value="ECO:0007669"/>
    <property type="project" value="UniProtKB-KW"/>
</dbReference>